<keyword evidence="2" id="KW-1185">Reference proteome</keyword>
<sequence length="320" mass="36579">MDDKWFTSLLQTAETARTAAPTQTEVIGIVNCTTPPRRRYSLNHYSSPTKRPKKVFDSEIQQRSPPIKVECPPTPPRLKVVDSPAKGECSFSFELDQTPSGSNWNKPSSVPIFGTTLKRPKLDNSNRFALDLESRLDKVQKLKIETPKRVEKRPVFVDVVVDEHELKLCENGLNLFGDGLKLNQSEDDFNMSLNEDIINFCEGEDGFNLCEGEDGFNAEYINVDDVFKCWEEVFEEEEEAEEKDKIENAESRHHLNLPQSDLIYSSGLVCIEHGDRMIVAKPHNTANIHEQMALDHVEMAFFNIDECHLDEKRIVFAKFE</sequence>
<dbReference type="EMBL" id="CAJFCW020000001">
    <property type="protein sequence ID" value="CAG9086162.1"/>
    <property type="molecule type" value="Genomic_DNA"/>
</dbReference>
<dbReference type="Proteomes" id="UP000614601">
    <property type="component" value="Unassembled WGS sequence"/>
</dbReference>
<name>A0A811JVV3_9BILA</name>
<gene>
    <name evidence="1" type="ORF">BOKJ2_LOCUS2253</name>
</gene>
<reference evidence="1" key="1">
    <citation type="submission" date="2020-09" db="EMBL/GenBank/DDBJ databases">
        <authorList>
            <person name="Kikuchi T."/>
        </authorList>
    </citation>
    <scope>NUCLEOTIDE SEQUENCE</scope>
    <source>
        <strain evidence="1">SH1</strain>
    </source>
</reference>
<dbReference type="Proteomes" id="UP000783686">
    <property type="component" value="Unassembled WGS sequence"/>
</dbReference>
<organism evidence="1 2">
    <name type="scientific">Bursaphelenchus okinawaensis</name>
    <dbReference type="NCBI Taxonomy" id="465554"/>
    <lineage>
        <taxon>Eukaryota</taxon>
        <taxon>Metazoa</taxon>
        <taxon>Ecdysozoa</taxon>
        <taxon>Nematoda</taxon>
        <taxon>Chromadorea</taxon>
        <taxon>Rhabditida</taxon>
        <taxon>Tylenchina</taxon>
        <taxon>Tylenchomorpha</taxon>
        <taxon>Aphelenchoidea</taxon>
        <taxon>Aphelenchoididae</taxon>
        <taxon>Bursaphelenchus</taxon>
    </lineage>
</organism>
<proteinExistence type="predicted"/>
<dbReference type="AlphaFoldDB" id="A0A811JVV3"/>
<evidence type="ECO:0000313" key="2">
    <source>
        <dbReference type="Proteomes" id="UP000614601"/>
    </source>
</evidence>
<accession>A0A811JVV3</accession>
<protein>
    <submittedName>
        <fullName evidence="1">Uncharacterized protein</fullName>
    </submittedName>
</protein>
<evidence type="ECO:0000313" key="1">
    <source>
        <dbReference type="EMBL" id="CAD5207569.1"/>
    </source>
</evidence>
<comment type="caution">
    <text evidence="1">The sequence shown here is derived from an EMBL/GenBank/DDBJ whole genome shotgun (WGS) entry which is preliminary data.</text>
</comment>
<dbReference type="EMBL" id="CAJFDH010000001">
    <property type="protein sequence ID" value="CAD5207569.1"/>
    <property type="molecule type" value="Genomic_DNA"/>
</dbReference>